<dbReference type="EC" id="4.1.2.4" evidence="7"/>
<evidence type="ECO:0000256" key="1">
    <source>
        <dbReference type="ARBA" id="ARBA00010936"/>
    </source>
</evidence>
<organism evidence="8 9">
    <name type="scientific">Lactococcus hircilactis</name>
    <dbReference type="NCBI Taxonomy" id="1494462"/>
    <lineage>
        <taxon>Bacteria</taxon>
        <taxon>Bacillati</taxon>
        <taxon>Bacillota</taxon>
        <taxon>Bacilli</taxon>
        <taxon>Lactobacillales</taxon>
        <taxon>Streptococcaceae</taxon>
        <taxon>Lactococcus</taxon>
    </lineage>
</organism>
<dbReference type="PANTHER" id="PTHR10889:SF1">
    <property type="entry name" value="DEOXYRIBOSE-PHOSPHATE ALDOLASE"/>
    <property type="match status" value="1"/>
</dbReference>
<comment type="function">
    <text evidence="6 7">Catalyzes a reversible aldol reaction between acetaldehyde and D-glyceraldehyde 3-phosphate to generate 2-deoxy-D-ribose 5-phosphate.</text>
</comment>
<dbReference type="GO" id="GO:0004139">
    <property type="term" value="F:deoxyribose-phosphate aldolase activity"/>
    <property type="evidence" value="ECO:0007669"/>
    <property type="project" value="UniProtKB-UniRule"/>
</dbReference>
<accession>A0A7X1Z7I2</accession>
<proteinExistence type="inferred from homology"/>
<dbReference type="InterPro" id="IPR011343">
    <property type="entry name" value="DeoC"/>
</dbReference>
<dbReference type="GO" id="GO:0006018">
    <property type="term" value="P:2-deoxyribose 1-phosphate catabolic process"/>
    <property type="evidence" value="ECO:0007669"/>
    <property type="project" value="UniProtKB-UniRule"/>
</dbReference>
<dbReference type="HAMAP" id="MF_00114">
    <property type="entry name" value="DeoC_type1"/>
    <property type="match status" value="1"/>
</dbReference>
<dbReference type="GO" id="GO:0009264">
    <property type="term" value="P:deoxyribonucleotide catabolic process"/>
    <property type="evidence" value="ECO:0007669"/>
    <property type="project" value="UniProtKB-UniRule"/>
</dbReference>
<evidence type="ECO:0000256" key="4">
    <source>
        <dbReference type="ARBA" id="ARBA00023270"/>
    </source>
</evidence>
<dbReference type="UniPathway" id="UPA00002">
    <property type="reaction ID" value="UER00468"/>
</dbReference>
<dbReference type="Gene3D" id="3.20.20.70">
    <property type="entry name" value="Aldolase class I"/>
    <property type="match status" value="1"/>
</dbReference>
<dbReference type="OrthoDB" id="9778711at2"/>
<keyword evidence="4 7" id="KW-0704">Schiff base</keyword>
<evidence type="ECO:0000256" key="2">
    <source>
        <dbReference type="ARBA" id="ARBA00022490"/>
    </source>
</evidence>
<evidence type="ECO:0000256" key="5">
    <source>
        <dbReference type="ARBA" id="ARBA00048791"/>
    </source>
</evidence>
<dbReference type="AlphaFoldDB" id="A0A7X1Z7I2"/>
<evidence type="ECO:0000256" key="3">
    <source>
        <dbReference type="ARBA" id="ARBA00023239"/>
    </source>
</evidence>
<sequence length="220" mass="23144">MTLNTYIDHTILKADATQAQLQQIIDEAKKYRFASVCVNPTWVSFAAKALENDPTNVCTVIGFPLGASTSAAKAFEAADAIKNGADEIDMVINIGAAKDGNWEFVEQDIAQVNKVKAGRVLKVIIEACLLTDDEKVQACRAAQRAGADFVKTSTGFSTGGATVHDVKLMRETVGPDMGVKASGGVHSAKEAHGMIAAGASRLGISASIAVMEGDRSNEND</sequence>
<evidence type="ECO:0000256" key="7">
    <source>
        <dbReference type="HAMAP-Rule" id="MF_00114"/>
    </source>
</evidence>
<comment type="pathway">
    <text evidence="7">Carbohydrate degradation; 2-deoxy-D-ribose 1-phosphate degradation; D-glyceraldehyde 3-phosphate and acetaldehyde from 2-deoxy-alpha-D-ribose 1-phosphate: step 2/2.</text>
</comment>
<keyword evidence="2 7" id="KW-0963">Cytoplasm</keyword>
<dbReference type="GO" id="GO:0016052">
    <property type="term" value="P:carbohydrate catabolic process"/>
    <property type="evidence" value="ECO:0007669"/>
    <property type="project" value="TreeGrafter"/>
</dbReference>
<dbReference type="NCBIfam" id="TIGR00126">
    <property type="entry name" value="deoC"/>
    <property type="match status" value="1"/>
</dbReference>
<name>A0A7X1Z7I2_9LACT</name>
<feature type="active site" description="Schiff-base intermediate with acetaldehyde" evidence="7">
    <location>
        <position position="151"/>
    </location>
</feature>
<comment type="caution">
    <text evidence="8">The sequence shown here is derived from an EMBL/GenBank/DDBJ whole genome shotgun (WGS) entry which is preliminary data.</text>
</comment>
<dbReference type="InterPro" id="IPR028581">
    <property type="entry name" value="DeoC_typeI"/>
</dbReference>
<dbReference type="PANTHER" id="PTHR10889">
    <property type="entry name" value="DEOXYRIBOSE-PHOSPHATE ALDOLASE"/>
    <property type="match status" value="1"/>
</dbReference>
<comment type="subcellular location">
    <subcellularLocation>
        <location evidence="7">Cytoplasm</location>
    </subcellularLocation>
</comment>
<dbReference type="GO" id="GO:0005737">
    <property type="term" value="C:cytoplasm"/>
    <property type="evidence" value="ECO:0007669"/>
    <property type="project" value="UniProtKB-SubCell"/>
</dbReference>
<dbReference type="CDD" id="cd00959">
    <property type="entry name" value="DeoC"/>
    <property type="match status" value="1"/>
</dbReference>
<dbReference type="RefSeq" id="WP_153495888.1">
    <property type="nucleotide sequence ID" value="NZ_CAXYUY010000002.1"/>
</dbReference>
<protein>
    <recommendedName>
        <fullName evidence="7">Deoxyribose-phosphate aldolase</fullName>
        <shortName evidence="7">DERA</shortName>
        <ecNumber evidence="7">4.1.2.4</ecNumber>
    </recommendedName>
    <alternativeName>
        <fullName evidence="7">2-deoxy-D-ribose 5-phosphate aldolase</fullName>
    </alternativeName>
    <alternativeName>
        <fullName evidence="7">Phosphodeoxyriboaldolase</fullName>
        <shortName evidence="7">Deoxyriboaldolase</shortName>
    </alternativeName>
</protein>
<dbReference type="SMART" id="SM01133">
    <property type="entry name" value="DeoC"/>
    <property type="match status" value="1"/>
</dbReference>
<reference evidence="8 9" key="1">
    <citation type="submission" date="2019-10" db="EMBL/GenBank/DDBJ databases">
        <authorList>
            <person name="Dong K."/>
        </authorList>
    </citation>
    <scope>NUCLEOTIDE SEQUENCE [LARGE SCALE GENOMIC DNA]</scope>
    <source>
        <strain evidence="8 9">DSM 28960</strain>
    </source>
</reference>
<evidence type="ECO:0000313" key="8">
    <source>
        <dbReference type="EMBL" id="MQW39208.1"/>
    </source>
</evidence>
<dbReference type="EMBL" id="WITJ01000005">
    <property type="protein sequence ID" value="MQW39208.1"/>
    <property type="molecule type" value="Genomic_DNA"/>
</dbReference>
<feature type="active site" description="Proton donor/acceptor" evidence="7">
    <location>
        <position position="89"/>
    </location>
</feature>
<keyword evidence="3 7" id="KW-0456">Lyase</keyword>
<dbReference type="Pfam" id="PF01791">
    <property type="entry name" value="DeoC"/>
    <property type="match status" value="1"/>
</dbReference>
<dbReference type="InterPro" id="IPR002915">
    <property type="entry name" value="DeoC/FbaB/LacD_aldolase"/>
</dbReference>
<dbReference type="FunFam" id="3.20.20.70:FF:000044">
    <property type="entry name" value="Deoxyribose-phosphate aldolase"/>
    <property type="match status" value="1"/>
</dbReference>
<dbReference type="Proteomes" id="UP000439550">
    <property type="component" value="Unassembled WGS sequence"/>
</dbReference>
<keyword evidence="9" id="KW-1185">Reference proteome</keyword>
<comment type="similarity">
    <text evidence="1 7">Belongs to the DeoC/FbaB aldolase family. DeoC type 1 subfamily.</text>
</comment>
<evidence type="ECO:0000313" key="9">
    <source>
        <dbReference type="Proteomes" id="UP000439550"/>
    </source>
</evidence>
<dbReference type="SUPFAM" id="SSF51569">
    <property type="entry name" value="Aldolase"/>
    <property type="match status" value="1"/>
</dbReference>
<comment type="catalytic activity">
    <reaction evidence="5 7">
        <text>2-deoxy-D-ribose 5-phosphate = D-glyceraldehyde 3-phosphate + acetaldehyde</text>
        <dbReference type="Rhea" id="RHEA:12821"/>
        <dbReference type="ChEBI" id="CHEBI:15343"/>
        <dbReference type="ChEBI" id="CHEBI:59776"/>
        <dbReference type="ChEBI" id="CHEBI:62877"/>
        <dbReference type="EC" id="4.1.2.4"/>
    </reaction>
</comment>
<dbReference type="PIRSF" id="PIRSF001357">
    <property type="entry name" value="DeoC"/>
    <property type="match status" value="1"/>
</dbReference>
<gene>
    <name evidence="7 8" type="primary">deoC</name>
    <name evidence="8" type="ORF">GHI93_04545</name>
</gene>
<dbReference type="InterPro" id="IPR013785">
    <property type="entry name" value="Aldolase_TIM"/>
</dbReference>
<evidence type="ECO:0000256" key="6">
    <source>
        <dbReference type="ARBA" id="ARBA00056337"/>
    </source>
</evidence>
<feature type="active site" description="Proton donor/acceptor" evidence="7">
    <location>
        <position position="180"/>
    </location>
</feature>